<accession>A0A346PFU8</accession>
<dbReference type="EMBL" id="CP024047">
    <property type="protein sequence ID" value="AXR78393.1"/>
    <property type="molecule type" value="Genomic_DNA"/>
</dbReference>
<evidence type="ECO:0000313" key="3">
    <source>
        <dbReference type="Proteomes" id="UP000258707"/>
    </source>
</evidence>
<feature type="transmembrane region" description="Helical" evidence="1">
    <location>
        <begin position="32"/>
        <end position="50"/>
    </location>
</feature>
<evidence type="ECO:0000256" key="1">
    <source>
        <dbReference type="SAM" id="Phobius"/>
    </source>
</evidence>
<protein>
    <submittedName>
        <fullName evidence="2">Uncharacterized protein</fullName>
    </submittedName>
</protein>
<dbReference type="Proteomes" id="UP000258707">
    <property type="component" value="Chromosome"/>
</dbReference>
<dbReference type="KEGG" id="nan:AArc1_2075"/>
<gene>
    <name evidence="2" type="ORF">AArc1_2075</name>
</gene>
<dbReference type="GeneID" id="39377388"/>
<feature type="transmembrane region" description="Helical" evidence="1">
    <location>
        <begin position="7"/>
        <end position="26"/>
    </location>
</feature>
<keyword evidence="1" id="KW-0812">Transmembrane</keyword>
<reference evidence="3" key="1">
    <citation type="submission" date="2017-10" db="EMBL/GenBank/DDBJ databases">
        <title>Phenotypic and genomic properties of facultatively anaerobic sulfur-reducing natronoarchaea from hypersaline soda lakes.</title>
        <authorList>
            <person name="Sorokin D.Y."/>
            <person name="Kublanov I.V."/>
            <person name="Roman P."/>
            <person name="Sinninghe Damste J.S."/>
            <person name="Golyshin P.N."/>
            <person name="Rojo D."/>
            <person name="Ciordia S."/>
            <person name="Mena Md.C."/>
            <person name="Ferrer M."/>
            <person name="Messina E."/>
            <person name="Smedile F."/>
            <person name="La Spada G."/>
            <person name="La Cono V."/>
            <person name="Yakimov M.M."/>
        </authorList>
    </citation>
    <scope>NUCLEOTIDE SEQUENCE [LARGE SCALE GENOMIC DNA]</scope>
    <source>
        <strain evidence="3">AArc1</strain>
    </source>
</reference>
<dbReference type="Pfam" id="PF20108">
    <property type="entry name" value="DUF6498"/>
    <property type="match status" value="1"/>
</dbReference>
<proteinExistence type="predicted"/>
<sequence length="221" mass="24021">MRVPHRVAFGVIIAGNAIPIVSFFTFNVDLHALLVVYWVEVGVIGAATAAKIRRAEGTDNPEELPNWEYSPMGSGESRTIRSLVGKPRGRVFRDFLGTYAVFWGFLAFPVLSLPDDLAGVETASPLVVLGAAVALSVTHIVSYRVDFLEGREYEQKGPVTLLVEPFPRLYGLLGTVFFAGAAITFTGSPVGLLALIVGAKTYVDVRAHRREHGYDRSGENN</sequence>
<evidence type="ECO:0000313" key="2">
    <source>
        <dbReference type="EMBL" id="AXR78393.1"/>
    </source>
</evidence>
<dbReference type="AlphaFoldDB" id="A0A346PFU8"/>
<keyword evidence="1" id="KW-1133">Transmembrane helix</keyword>
<keyword evidence="1" id="KW-0472">Membrane</keyword>
<name>A0A346PFU8_9EURY</name>
<dbReference type="RefSeq" id="WP_133412349.1">
    <property type="nucleotide sequence ID" value="NZ_CP024047.1"/>
</dbReference>
<organism evidence="2 3">
    <name type="scientific">Natrarchaeobaculum sulfurireducens</name>
    <dbReference type="NCBI Taxonomy" id="2044521"/>
    <lineage>
        <taxon>Archaea</taxon>
        <taxon>Methanobacteriati</taxon>
        <taxon>Methanobacteriota</taxon>
        <taxon>Stenosarchaea group</taxon>
        <taxon>Halobacteria</taxon>
        <taxon>Halobacteriales</taxon>
        <taxon>Natrialbaceae</taxon>
        <taxon>Natrarchaeobaculum</taxon>
    </lineage>
</organism>
<feature type="transmembrane region" description="Helical" evidence="1">
    <location>
        <begin position="169"/>
        <end position="197"/>
    </location>
</feature>
<feature type="transmembrane region" description="Helical" evidence="1">
    <location>
        <begin position="96"/>
        <end position="114"/>
    </location>
</feature>
<dbReference type="InterPro" id="IPR045466">
    <property type="entry name" value="DUF6498"/>
</dbReference>